<accession>A0A0V1M5J8</accession>
<name>A0A0V1M5J8_9BILA</name>
<sequence>LTRSARPYACYLFNLMTSIFIVNHFTELKMADVSAEVPNAYLKWLLLKHPYTLEMIQRKQSHNCVLIET</sequence>
<keyword evidence="2" id="KW-1185">Reference proteome</keyword>
<gene>
    <name evidence="1" type="ORF">T10_11259</name>
</gene>
<comment type="caution">
    <text evidence="1">The sequence shown here is derived from an EMBL/GenBank/DDBJ whole genome shotgun (WGS) entry which is preliminary data.</text>
</comment>
<organism evidence="1 2">
    <name type="scientific">Trichinella papuae</name>
    <dbReference type="NCBI Taxonomy" id="268474"/>
    <lineage>
        <taxon>Eukaryota</taxon>
        <taxon>Metazoa</taxon>
        <taxon>Ecdysozoa</taxon>
        <taxon>Nematoda</taxon>
        <taxon>Enoplea</taxon>
        <taxon>Dorylaimia</taxon>
        <taxon>Trichinellida</taxon>
        <taxon>Trichinellidae</taxon>
        <taxon>Trichinella</taxon>
    </lineage>
</organism>
<evidence type="ECO:0000313" key="2">
    <source>
        <dbReference type="Proteomes" id="UP000054843"/>
    </source>
</evidence>
<protein>
    <submittedName>
        <fullName evidence="1">Uncharacterized protein</fullName>
    </submittedName>
</protein>
<evidence type="ECO:0000313" key="1">
    <source>
        <dbReference type="EMBL" id="KRZ66837.1"/>
    </source>
</evidence>
<reference evidence="1 2" key="1">
    <citation type="submission" date="2015-01" db="EMBL/GenBank/DDBJ databases">
        <title>Evolution of Trichinella species and genotypes.</title>
        <authorList>
            <person name="Korhonen P.K."/>
            <person name="Edoardo P."/>
            <person name="Giuseppe L.R."/>
            <person name="Gasser R.B."/>
        </authorList>
    </citation>
    <scope>NUCLEOTIDE SEQUENCE [LARGE SCALE GENOMIC DNA]</scope>
    <source>
        <strain evidence="1">ISS1980</strain>
    </source>
</reference>
<feature type="non-terminal residue" evidence="1">
    <location>
        <position position="1"/>
    </location>
</feature>
<dbReference type="AlphaFoldDB" id="A0A0V1M5J8"/>
<dbReference type="Proteomes" id="UP000054843">
    <property type="component" value="Unassembled WGS sequence"/>
</dbReference>
<dbReference type="EMBL" id="JYDO01000222">
    <property type="protein sequence ID" value="KRZ66837.1"/>
    <property type="molecule type" value="Genomic_DNA"/>
</dbReference>
<proteinExistence type="predicted"/>